<dbReference type="AlphaFoldDB" id="A0A0G4GNN4"/>
<accession>A0A0G4GNN4</accession>
<dbReference type="InParanoid" id="A0A0G4GNN4"/>
<sequence>MGVCFSKIPPTCWGPSESQHLKATNFQEALGLLCNKRAQDQNGNVDKDKALKEVEALTKKYKTEDAEWTAKRERMELRQWAMGLAASERWGENETAMVSKLFPDNVDFFPMKKTQIPAGFPVWLRRV</sequence>
<protein>
    <submittedName>
        <fullName evidence="1">Uncharacterized protein</fullName>
    </submittedName>
</protein>
<dbReference type="Proteomes" id="UP000041254">
    <property type="component" value="Unassembled WGS sequence"/>
</dbReference>
<name>A0A0G4GNN4_VITBC</name>
<evidence type="ECO:0000313" key="2">
    <source>
        <dbReference type="Proteomes" id="UP000041254"/>
    </source>
</evidence>
<keyword evidence="2" id="KW-1185">Reference proteome</keyword>
<organism evidence="1 2">
    <name type="scientific">Vitrella brassicaformis (strain CCMP3155)</name>
    <dbReference type="NCBI Taxonomy" id="1169540"/>
    <lineage>
        <taxon>Eukaryota</taxon>
        <taxon>Sar</taxon>
        <taxon>Alveolata</taxon>
        <taxon>Colpodellida</taxon>
        <taxon>Vitrellaceae</taxon>
        <taxon>Vitrella</taxon>
    </lineage>
</organism>
<proteinExistence type="predicted"/>
<evidence type="ECO:0000313" key="1">
    <source>
        <dbReference type="EMBL" id="CEM31711.1"/>
    </source>
</evidence>
<dbReference type="VEuPathDB" id="CryptoDB:Vbra_1271"/>
<dbReference type="PhylomeDB" id="A0A0G4GNN4"/>
<gene>
    <name evidence="1" type="ORF">Vbra_1271</name>
</gene>
<reference evidence="1 2" key="1">
    <citation type="submission" date="2014-11" db="EMBL/GenBank/DDBJ databases">
        <authorList>
            <person name="Zhu J."/>
            <person name="Qi W."/>
            <person name="Song R."/>
        </authorList>
    </citation>
    <scope>NUCLEOTIDE SEQUENCE [LARGE SCALE GENOMIC DNA]</scope>
</reference>
<dbReference type="EMBL" id="CDMY01000737">
    <property type="protein sequence ID" value="CEM31711.1"/>
    <property type="molecule type" value="Genomic_DNA"/>
</dbReference>